<keyword evidence="7" id="KW-0472">Membrane</keyword>
<dbReference type="GO" id="GO:0007030">
    <property type="term" value="P:Golgi organization"/>
    <property type="evidence" value="ECO:0007669"/>
    <property type="project" value="TreeGrafter"/>
</dbReference>
<dbReference type="GO" id="GO:0004430">
    <property type="term" value="F:1-phosphatidylinositol 4-kinase activity"/>
    <property type="evidence" value="ECO:0007669"/>
    <property type="project" value="UniProtKB-UniRule"/>
</dbReference>
<keyword evidence="2 7" id="KW-0547">Nucleotide-binding</keyword>
<reference evidence="8 9" key="1">
    <citation type="submission" date="2016-06" db="EMBL/GenBank/DDBJ databases">
        <title>The Draft Genome Sequence and Annotation of the Desert Woodrat Neotoma lepida.</title>
        <authorList>
            <person name="Campbell M."/>
            <person name="Oakeson K.F."/>
            <person name="Yandell M."/>
            <person name="Halpert J.R."/>
            <person name="Dearing D."/>
        </authorList>
    </citation>
    <scope>NUCLEOTIDE SEQUENCE [LARGE SCALE GENOMIC DNA]</scope>
    <source>
        <strain evidence="8">417</strain>
        <tissue evidence="8">Liver</tissue>
    </source>
</reference>
<keyword evidence="9" id="KW-1185">Reference proteome</keyword>
<dbReference type="AlphaFoldDB" id="A0A1A6H165"/>
<evidence type="ECO:0000256" key="6">
    <source>
        <dbReference type="ARBA" id="ARBA00036767"/>
    </source>
</evidence>
<dbReference type="GO" id="GO:0005765">
    <property type="term" value="C:lysosomal membrane"/>
    <property type="evidence" value="ECO:0007669"/>
    <property type="project" value="TreeGrafter"/>
</dbReference>
<dbReference type="PANTHER" id="PTHR12865">
    <property type="entry name" value="PHOSPHATIDYLINOSITOL 4-KINASE TYPE-II"/>
    <property type="match status" value="1"/>
</dbReference>
<evidence type="ECO:0000256" key="1">
    <source>
        <dbReference type="ARBA" id="ARBA00022679"/>
    </source>
</evidence>
<evidence type="ECO:0000313" key="9">
    <source>
        <dbReference type="Proteomes" id="UP000092124"/>
    </source>
</evidence>
<protein>
    <recommendedName>
        <fullName evidence="7">Phosphatidylinositol 4-kinase type 2</fullName>
        <ecNumber evidence="7">2.7.1.67</ecNumber>
    </recommendedName>
</protein>
<dbReference type="GO" id="GO:0046854">
    <property type="term" value="P:phosphatidylinositol phosphate biosynthetic process"/>
    <property type="evidence" value="ECO:0007669"/>
    <property type="project" value="UniProtKB-UniRule"/>
</dbReference>
<dbReference type="GO" id="GO:0005802">
    <property type="term" value="C:trans-Golgi network"/>
    <property type="evidence" value="ECO:0007669"/>
    <property type="project" value="TreeGrafter"/>
</dbReference>
<keyword evidence="1 7" id="KW-0808">Transferase</keyword>
<keyword evidence="3 7" id="KW-0418">Kinase</keyword>
<name>A0A1A6H165_NEOLE</name>
<dbReference type="GO" id="GO:0005886">
    <property type="term" value="C:plasma membrane"/>
    <property type="evidence" value="ECO:0007669"/>
    <property type="project" value="TreeGrafter"/>
</dbReference>
<dbReference type="EMBL" id="LZPO01055257">
    <property type="protein sequence ID" value="OBS71999.1"/>
    <property type="molecule type" value="Genomic_DNA"/>
</dbReference>
<gene>
    <name evidence="8" type="ORF">A6R68_13426</name>
</gene>
<dbReference type="EC" id="2.7.1.67" evidence="7"/>
<sequence>MAQDLLSALLAQPPASPPGLHPAALSLDIYVKIIGVFKPKSEEPYGQLNPKWTKYVHKTDKGFDKAAFESQMSVMRGQIHLHKHFHTSFFCQEILNLTQALRDGKSPVQLVQMPCVIVECSKSGGQGRSISQIMWKTAVEKQQREGYMSRSDWQHQ</sequence>
<comment type="similarity">
    <text evidence="7">Belongs to the PI3/PI4-kinase family. Type II PI4K subfamily.</text>
</comment>
<keyword evidence="4 7" id="KW-0067">ATP-binding</keyword>
<dbReference type="GO" id="GO:0005768">
    <property type="term" value="C:endosome"/>
    <property type="evidence" value="ECO:0007669"/>
    <property type="project" value="TreeGrafter"/>
</dbReference>
<evidence type="ECO:0000256" key="4">
    <source>
        <dbReference type="ARBA" id="ARBA00022840"/>
    </source>
</evidence>
<comment type="subcellular location">
    <subcellularLocation>
        <location evidence="7">Membrane</location>
        <topology evidence="7">Peripheral membrane protein</topology>
    </subcellularLocation>
</comment>
<dbReference type="GO" id="GO:0007032">
    <property type="term" value="P:endosome organization"/>
    <property type="evidence" value="ECO:0007669"/>
    <property type="project" value="TreeGrafter"/>
</dbReference>
<proteinExistence type="inferred from homology"/>
<dbReference type="PANTHER" id="PTHR12865:SF6">
    <property type="entry name" value="PHOSPHATIDYLINOSITOL 4-KINASE TYPE 2-BETA"/>
    <property type="match status" value="1"/>
</dbReference>
<feature type="non-terminal residue" evidence="8">
    <location>
        <position position="156"/>
    </location>
</feature>
<evidence type="ECO:0000256" key="5">
    <source>
        <dbReference type="ARBA" id="ARBA00023098"/>
    </source>
</evidence>
<evidence type="ECO:0000256" key="7">
    <source>
        <dbReference type="RuleBase" id="RU367084"/>
    </source>
</evidence>
<dbReference type="InterPro" id="IPR039756">
    <property type="entry name" value="Lsb6/PI4K2"/>
</dbReference>
<keyword evidence="5" id="KW-0443">Lipid metabolism</keyword>
<evidence type="ECO:0000313" key="8">
    <source>
        <dbReference type="EMBL" id="OBS71999.1"/>
    </source>
</evidence>
<organism evidence="8 9">
    <name type="scientific">Neotoma lepida</name>
    <name type="common">Desert woodrat</name>
    <dbReference type="NCBI Taxonomy" id="56216"/>
    <lineage>
        <taxon>Eukaryota</taxon>
        <taxon>Metazoa</taxon>
        <taxon>Chordata</taxon>
        <taxon>Craniata</taxon>
        <taxon>Vertebrata</taxon>
        <taxon>Euteleostomi</taxon>
        <taxon>Mammalia</taxon>
        <taxon>Eutheria</taxon>
        <taxon>Euarchontoglires</taxon>
        <taxon>Glires</taxon>
        <taxon>Rodentia</taxon>
        <taxon>Myomorpha</taxon>
        <taxon>Muroidea</taxon>
        <taxon>Cricetidae</taxon>
        <taxon>Neotominae</taxon>
        <taxon>Neotoma</taxon>
    </lineage>
</organism>
<evidence type="ECO:0000256" key="2">
    <source>
        <dbReference type="ARBA" id="ARBA00022741"/>
    </source>
</evidence>
<dbReference type="OrthoDB" id="3349449at2759"/>
<dbReference type="Proteomes" id="UP000092124">
    <property type="component" value="Unassembled WGS sequence"/>
</dbReference>
<evidence type="ECO:0000256" key="3">
    <source>
        <dbReference type="ARBA" id="ARBA00022777"/>
    </source>
</evidence>
<dbReference type="STRING" id="56216.A0A1A6H165"/>
<comment type="caution">
    <text evidence="8">The sequence shown here is derived from an EMBL/GenBank/DDBJ whole genome shotgun (WGS) entry which is preliminary data.</text>
</comment>
<comment type="catalytic activity">
    <reaction evidence="6">
        <text>a 1,2-diacyl-sn-glycero-3-phospho-(1D-myo-inositol) + ATP = a 1,2-diacyl-sn-glycero-3-phospho-(1D-myo-inositol 4-phosphate) + ADP + H(+)</text>
        <dbReference type="Rhea" id="RHEA:19877"/>
        <dbReference type="ChEBI" id="CHEBI:15378"/>
        <dbReference type="ChEBI" id="CHEBI:30616"/>
        <dbReference type="ChEBI" id="CHEBI:57880"/>
        <dbReference type="ChEBI" id="CHEBI:58178"/>
        <dbReference type="ChEBI" id="CHEBI:456216"/>
        <dbReference type="EC" id="2.7.1.67"/>
    </reaction>
    <physiologicalReaction direction="left-to-right" evidence="6">
        <dbReference type="Rhea" id="RHEA:19878"/>
    </physiologicalReaction>
</comment>
<dbReference type="GO" id="GO:0005524">
    <property type="term" value="F:ATP binding"/>
    <property type="evidence" value="ECO:0007669"/>
    <property type="project" value="UniProtKB-UniRule"/>
</dbReference>
<accession>A0A1A6H165</accession>